<dbReference type="SUPFAM" id="SSF63825">
    <property type="entry name" value="YWTD domain"/>
    <property type="match status" value="1"/>
</dbReference>
<evidence type="ECO:0000259" key="2">
    <source>
        <dbReference type="PROSITE" id="PS51352"/>
    </source>
</evidence>
<evidence type="ECO:0000313" key="3">
    <source>
        <dbReference type="EMBL" id="EKE87600.1"/>
    </source>
</evidence>
<dbReference type="InterPro" id="IPR011042">
    <property type="entry name" value="6-blade_b-propeller_TolB-like"/>
</dbReference>
<dbReference type="Pfam" id="PF01436">
    <property type="entry name" value="NHL"/>
    <property type="match status" value="1"/>
</dbReference>
<accession>K2LCJ0</accession>
<evidence type="ECO:0000313" key="4">
    <source>
        <dbReference type="Proteomes" id="UP000014115"/>
    </source>
</evidence>
<keyword evidence="4" id="KW-1185">Reference proteome</keyword>
<dbReference type="PANTHER" id="PTHR46388:SF2">
    <property type="entry name" value="NHL REPEAT-CONTAINING PROTEIN 2"/>
    <property type="match status" value="1"/>
</dbReference>
<comment type="caution">
    <text evidence="3">The sequence shown here is derived from an EMBL/GenBank/DDBJ whole genome shotgun (WGS) entry which is preliminary data.</text>
</comment>
<name>K2LCJ0_9GAMM</name>
<dbReference type="RefSeq" id="WP_008487111.1">
    <property type="nucleotide sequence ID" value="NZ_AMRG01000001.1"/>
</dbReference>
<reference evidence="3 4" key="1">
    <citation type="journal article" date="2012" name="J. Bacteriol.">
        <title>Genome Sequence of Idiomarina xiamenensis Type Strain 10-D-4.</title>
        <authorList>
            <person name="Lai Q."/>
            <person name="Wang L."/>
            <person name="Wang W."/>
            <person name="Shao Z."/>
        </authorList>
    </citation>
    <scope>NUCLEOTIDE SEQUENCE [LARGE SCALE GENOMIC DNA]</scope>
    <source>
        <strain evidence="3 4">10-D-4</strain>
    </source>
</reference>
<dbReference type="SUPFAM" id="SSF52833">
    <property type="entry name" value="Thioredoxin-like"/>
    <property type="match status" value="1"/>
</dbReference>
<gene>
    <name evidence="3" type="ORF">A10D4_00860</name>
</gene>
<dbReference type="Gene3D" id="3.40.30.10">
    <property type="entry name" value="Glutaredoxin"/>
    <property type="match status" value="1"/>
</dbReference>
<dbReference type="Proteomes" id="UP000014115">
    <property type="component" value="Unassembled WGS sequence"/>
</dbReference>
<dbReference type="EMBL" id="AMRG01000001">
    <property type="protein sequence ID" value="EKE87600.1"/>
    <property type="molecule type" value="Genomic_DNA"/>
</dbReference>
<dbReference type="PANTHER" id="PTHR46388">
    <property type="entry name" value="NHL REPEAT-CONTAINING PROTEIN 2"/>
    <property type="match status" value="1"/>
</dbReference>
<dbReference type="STRING" id="740709.A10D4_00860"/>
<proteinExistence type="predicted"/>
<dbReference type="PATRIC" id="fig|740709.3.peg.172"/>
<organism evidence="3 4">
    <name type="scientific">Idiomarina xiamenensis 10-D-4</name>
    <dbReference type="NCBI Taxonomy" id="740709"/>
    <lineage>
        <taxon>Bacteria</taxon>
        <taxon>Pseudomonadati</taxon>
        <taxon>Pseudomonadota</taxon>
        <taxon>Gammaproteobacteria</taxon>
        <taxon>Alteromonadales</taxon>
        <taxon>Idiomarinaceae</taxon>
        <taxon>Idiomarina</taxon>
    </lineage>
</organism>
<dbReference type="PROSITE" id="PS51352">
    <property type="entry name" value="THIOREDOXIN_2"/>
    <property type="match status" value="1"/>
</dbReference>
<dbReference type="eggNOG" id="COG0526">
    <property type="taxonomic scope" value="Bacteria"/>
</dbReference>
<dbReference type="InterPro" id="IPR001258">
    <property type="entry name" value="NHL_repeat"/>
</dbReference>
<protein>
    <submittedName>
        <fullName evidence="3">NHL repeat containing protein</fullName>
    </submittedName>
</protein>
<feature type="domain" description="Thioredoxin" evidence="2">
    <location>
        <begin position="22"/>
        <end position="176"/>
    </location>
</feature>
<dbReference type="InterPro" id="IPR036249">
    <property type="entry name" value="Thioredoxin-like_sf"/>
</dbReference>
<dbReference type="Gene3D" id="2.120.10.30">
    <property type="entry name" value="TolB, C-terminal domain"/>
    <property type="match status" value="2"/>
</dbReference>
<sequence length="510" mass="55500">MQRTTAEFTHLSSIARWAALALLLLTLSPVGYARSTATDFPADAPWLNVSEKLSMEQLKGKVVLLDFWTYGCVNCMHVLPDLARLEEQFGHALAVISVHSPKFENEKNTERLRQIVARYEIKHAVVNDVDFKLWRAYQVNAWPTFVLIDTNGQYVGQLSGEGQYETLQQAIKLLLEEADDIDRKPLPIALETLPESRFAAPGKAVSNGDYIAVADTLHHQIVVTDKHGKTVQRIGTGNAAFNDGSASAASFNSPQGLAFAEQTLYVADTGNHALRAIDLSSWQVTTVAGTGQLGRNYNASGKATAVALRSPWDITMYQDDVIIAMAGTHQIWRYSPSQQRLSILAGSGREALLDGTAKQAAFNQPSGLAVVGDTLYVADAEASAIRAIDLTTQKVRTVVGQGLFEFGSKDGDFARALLQHPLAVAALTPDQLVVADTYNHQLRLLDLGTQQVSTLHLSDSLLEPGGVSIIRTNEQNQLLIADTGHQRILIAKPSADGWQLQPLPDDDADD</sequence>
<dbReference type="InterPro" id="IPR012336">
    <property type="entry name" value="Thioredoxin-like_fold"/>
</dbReference>
<dbReference type="Pfam" id="PF13905">
    <property type="entry name" value="Thioredoxin_8"/>
    <property type="match status" value="1"/>
</dbReference>
<keyword evidence="1" id="KW-0677">Repeat</keyword>
<evidence type="ECO:0000256" key="1">
    <source>
        <dbReference type="ARBA" id="ARBA00022737"/>
    </source>
</evidence>
<dbReference type="InterPro" id="IPR013766">
    <property type="entry name" value="Thioredoxin_domain"/>
</dbReference>
<dbReference type="AlphaFoldDB" id="K2LCJ0"/>